<accession>A0ABR7INN4</accession>
<proteinExistence type="predicted"/>
<dbReference type="InterPro" id="IPR023162">
    <property type="entry name" value="Apc36109-like_dom_sf"/>
</dbReference>
<dbReference type="RefSeq" id="WP_186995950.1">
    <property type="nucleotide sequence ID" value="NZ_JACOQK010000001.1"/>
</dbReference>
<gene>
    <name evidence="1" type="ORF">H8Z77_01525</name>
</gene>
<sequence length="91" mass="10878">MREILDFNTVKKHIDEWDPIDLLAFCPNDEYDGESRMIVDSFHKENDLGKLIYNIFRESFGESTFRKSLEECNQVAQKIMKSIKDLKYKIR</sequence>
<dbReference type="Proteomes" id="UP000649151">
    <property type="component" value="Unassembled WGS sequence"/>
</dbReference>
<name>A0ABR7INN4_9CLOT</name>
<comment type="caution">
    <text evidence="1">The sequence shown here is derived from an EMBL/GenBank/DDBJ whole genome shotgun (WGS) entry which is preliminary data.</text>
</comment>
<dbReference type="EMBL" id="JACOQK010000001">
    <property type="protein sequence ID" value="MBC5786708.1"/>
    <property type="molecule type" value="Genomic_DNA"/>
</dbReference>
<reference evidence="1 2" key="1">
    <citation type="submission" date="2020-08" db="EMBL/GenBank/DDBJ databases">
        <title>Genome public.</title>
        <authorList>
            <person name="Liu C."/>
            <person name="Sun Q."/>
        </authorList>
    </citation>
    <scope>NUCLEOTIDE SEQUENCE [LARGE SCALE GENOMIC DNA]</scope>
    <source>
        <strain evidence="1 2">NSJ-27</strain>
    </source>
</reference>
<organism evidence="1 2">
    <name type="scientific">Clostridium facile</name>
    <dbReference type="NCBI Taxonomy" id="2763035"/>
    <lineage>
        <taxon>Bacteria</taxon>
        <taxon>Bacillati</taxon>
        <taxon>Bacillota</taxon>
        <taxon>Clostridia</taxon>
        <taxon>Eubacteriales</taxon>
        <taxon>Clostridiaceae</taxon>
        <taxon>Clostridium</taxon>
    </lineage>
</organism>
<keyword evidence="2" id="KW-1185">Reference proteome</keyword>
<evidence type="ECO:0000313" key="2">
    <source>
        <dbReference type="Proteomes" id="UP000649151"/>
    </source>
</evidence>
<protein>
    <submittedName>
        <fullName evidence="1">DUF1871 family protein</fullName>
    </submittedName>
</protein>
<dbReference type="Pfam" id="PF08958">
    <property type="entry name" value="DUF1871"/>
    <property type="match status" value="1"/>
</dbReference>
<dbReference type="Gene3D" id="1.10.340.20">
    <property type="entry name" value="Apc36109-like domain"/>
    <property type="match status" value="1"/>
</dbReference>
<dbReference type="SUPFAM" id="SSF116922">
    <property type="entry name" value="YugE-like"/>
    <property type="match status" value="1"/>
</dbReference>
<evidence type="ECO:0000313" key="1">
    <source>
        <dbReference type="EMBL" id="MBC5786708.1"/>
    </source>
</evidence>
<dbReference type="InterPro" id="IPR015053">
    <property type="entry name" value="DUF1871"/>
</dbReference>